<evidence type="ECO:0000313" key="2">
    <source>
        <dbReference type="Proteomes" id="UP000178187"/>
    </source>
</evidence>
<dbReference type="PANTHER" id="PTHR43393">
    <property type="entry name" value="CYTOKININ RIBOSIDE 5'-MONOPHOSPHATE PHOSPHORIBOHYDROLASE"/>
    <property type="match status" value="1"/>
</dbReference>
<dbReference type="SUPFAM" id="SSF102405">
    <property type="entry name" value="MCP/YpsA-like"/>
    <property type="match status" value="1"/>
</dbReference>
<accession>A0A1G1KSM2</accession>
<dbReference type="EMBL" id="MHFR01000057">
    <property type="protein sequence ID" value="OGW95845.1"/>
    <property type="molecule type" value="Genomic_DNA"/>
</dbReference>
<name>A0A1G1KSM2_9BACT</name>
<sequence>MNKKITVFGSGAVPKDSEEWKIAYRIGQLLAQKGFIVVNGGYGGSMEAAHQGAKEAGGTTIGITTDQFAGSTKNKFVDDEIRMTRWCERLHRLAEVGDGFIVLNGGTGTLTELMVVLEMQNKRMHLKPVVILGSEIKKFLQNVLKSPNFFLPPLVCTVDSPEDAVQYLEGEIFQ</sequence>
<dbReference type="InterPro" id="IPR041164">
    <property type="entry name" value="LDcluster4"/>
</dbReference>
<organism evidence="1 2">
    <name type="scientific">Candidatus Danuiimicrobium aquiferis</name>
    <dbReference type="NCBI Taxonomy" id="1801832"/>
    <lineage>
        <taxon>Bacteria</taxon>
        <taxon>Pseudomonadati</taxon>
        <taxon>Candidatus Omnitrophota</taxon>
        <taxon>Candidatus Danuiimicrobium</taxon>
    </lineage>
</organism>
<dbReference type="GO" id="GO:0005829">
    <property type="term" value="C:cytosol"/>
    <property type="evidence" value="ECO:0007669"/>
    <property type="project" value="TreeGrafter"/>
</dbReference>
<protein>
    <recommendedName>
        <fullName evidence="3">DNA-binding protein</fullName>
    </recommendedName>
</protein>
<evidence type="ECO:0008006" key="3">
    <source>
        <dbReference type="Google" id="ProtNLM"/>
    </source>
</evidence>
<evidence type="ECO:0000313" key="1">
    <source>
        <dbReference type="EMBL" id="OGW95845.1"/>
    </source>
</evidence>
<dbReference type="InterPro" id="IPR052341">
    <property type="entry name" value="LOG_family_nucleotidases"/>
</dbReference>
<dbReference type="Gene3D" id="3.40.50.450">
    <property type="match status" value="1"/>
</dbReference>
<dbReference type="Proteomes" id="UP000178187">
    <property type="component" value="Unassembled WGS sequence"/>
</dbReference>
<dbReference type="AlphaFoldDB" id="A0A1G1KSM2"/>
<comment type="caution">
    <text evidence="1">The sequence shown here is derived from an EMBL/GenBank/DDBJ whole genome shotgun (WGS) entry which is preliminary data.</text>
</comment>
<gene>
    <name evidence="1" type="ORF">A3G33_00440</name>
</gene>
<dbReference type="PANTHER" id="PTHR43393:SF3">
    <property type="entry name" value="LYSINE DECARBOXYLASE-LIKE PROTEIN"/>
    <property type="match status" value="1"/>
</dbReference>
<reference evidence="1 2" key="1">
    <citation type="journal article" date="2016" name="Nat. Commun.">
        <title>Thousands of microbial genomes shed light on interconnected biogeochemical processes in an aquifer system.</title>
        <authorList>
            <person name="Anantharaman K."/>
            <person name="Brown C.T."/>
            <person name="Hug L.A."/>
            <person name="Sharon I."/>
            <person name="Castelle C.J."/>
            <person name="Probst A.J."/>
            <person name="Thomas B.C."/>
            <person name="Singh A."/>
            <person name="Wilkins M.J."/>
            <person name="Karaoz U."/>
            <person name="Brodie E.L."/>
            <person name="Williams K.H."/>
            <person name="Hubbard S.S."/>
            <person name="Banfield J.F."/>
        </authorList>
    </citation>
    <scope>NUCLEOTIDE SEQUENCE [LARGE SCALE GENOMIC DNA]</scope>
</reference>
<proteinExistence type="predicted"/>
<dbReference type="Pfam" id="PF18306">
    <property type="entry name" value="LDcluster4"/>
    <property type="match status" value="1"/>
</dbReference>